<dbReference type="SUPFAM" id="SSF56935">
    <property type="entry name" value="Porins"/>
    <property type="match status" value="1"/>
</dbReference>
<protein>
    <submittedName>
        <fullName evidence="13">TonB-dependent receptor</fullName>
    </submittedName>
</protein>
<dbReference type="GO" id="GO:0009279">
    <property type="term" value="C:cell outer membrane"/>
    <property type="evidence" value="ECO:0007669"/>
    <property type="project" value="UniProtKB-SubCell"/>
</dbReference>
<dbReference type="Gene3D" id="2.40.170.20">
    <property type="entry name" value="TonB-dependent receptor, beta-barrel domain"/>
    <property type="match status" value="1"/>
</dbReference>
<comment type="caution">
    <text evidence="13">The sequence shown here is derived from an EMBL/GenBank/DDBJ whole genome shotgun (WGS) entry which is preliminary data.</text>
</comment>
<keyword evidence="2 8" id="KW-0813">Transport</keyword>
<dbReference type="FunFam" id="2.170.130.10:FF:000003">
    <property type="entry name" value="SusC/RagA family TonB-linked outer membrane protein"/>
    <property type="match status" value="1"/>
</dbReference>
<evidence type="ECO:0000256" key="2">
    <source>
        <dbReference type="ARBA" id="ARBA00022448"/>
    </source>
</evidence>
<dbReference type="FunFam" id="2.60.40.1120:FF:000003">
    <property type="entry name" value="Outer membrane protein Omp121"/>
    <property type="match status" value="1"/>
</dbReference>
<feature type="domain" description="TonB-dependent receptor plug" evidence="12">
    <location>
        <begin position="123"/>
        <end position="228"/>
    </location>
</feature>
<sequence length="1127" mass="124967">MERKHRIRAKSPRWLMLFCMLLCSFASVFAQKTVTGTVFDDTGMTVIGASVVEKGTTNNGSITDMDGKFSLKVQDDATLVISYIGYVTQEISVKGKTDITVTLQQDNEMLEEVVVVGYGVQKKVNLTGSVASVGADKIANRPVTSLGQALAGAAPGVRITQGSGAPGEESISIQVRGPGSFNNSSPLIIVDGVQADMAPLNTDDIESVSILKDASSAAIYGSRAANGVILITTKKGKNNEKPRVTFNAMFASQQPVTDYSLMSSTADFMELHNIAKLNAQPTSGGNPDYSYSSIEEWRAADANPNGIYTNPTTGNQIPNWLAYPNTDWAQYLFQPSFYHRYGVNVTGGSANTTYLLSLGYQNNPGTLDNTAMQRFNMRANVETKIADFITFGTQTYGTKEFKDPGSTSMTYLQQAYPGINPIYDGKYGASENPEVSNIDNILQQVAAQGGRNTYTRLNTTWYTNVELPLKGLVAEAKFNWSQYTRHDEHYSQNQPRYSFRDSFDTPKEGVSVLDQATTYRYYYESTSYTADLLLRYNNTFGKHDVGGLFGYEQYRAETTGFSATMQGLIDWGITDITSGAEMYSIGGSAKSVNAMLSYFGRLNYAYDSKYLFEFSFRSDASSKFAPGHRRGFFPSGSAAWRISEEPFFEPIRNIFSNMKLRASYGSLGNTVSGNYDWQALYSSVNNVFNESVQNGLIQASIQNLGLSWEKVTTWNIGLDLGFFDNRLTAEMDYYIRNTSDILTNSVIYKTMGTIDAPMSNTASLRNRGFEINLGWNDRIRDFSYGASLNLGFNKNEITDFQGTLRWEQDPNTLDIWGNPTWRYTNLADVSTGGNTRRVEGHMIDEWFLRRPYSGDATYYLADGSVNPNGGPRDGMIRTKADLDWVRAMMDAGYTFNNNLREIGPDGSSLWYGDLIMADLNGDGKYGNDDDREFTGKSTTPKVTFGLNLYAQWKGIDVSMVWSGRFGSYHYLKGRGANENMITNIKDQLPGDAWDKFYFYDAEAAYNGLITDEDGVIRGTTYDPATDPNASINGKYPRLLTSGGTAPSSTYYLQNTSFVKLKSLQIGYTLPKKWLSKAHIENLRIFLTGENLLTFKHKGFEGVDPELGSSLVVYPIARMFSGGISLTF</sequence>
<feature type="chain" id="PRO_5038691626" evidence="10">
    <location>
        <begin position="31"/>
        <end position="1127"/>
    </location>
</feature>
<name>A0A9D2KUR8_9BACE</name>
<organism evidence="13 14">
    <name type="scientific">Candidatus Bacteroides avicola</name>
    <dbReference type="NCBI Taxonomy" id="2838468"/>
    <lineage>
        <taxon>Bacteria</taxon>
        <taxon>Pseudomonadati</taxon>
        <taxon>Bacteroidota</taxon>
        <taxon>Bacteroidia</taxon>
        <taxon>Bacteroidales</taxon>
        <taxon>Bacteroidaceae</taxon>
        <taxon>Bacteroides</taxon>
    </lineage>
</organism>
<dbReference type="Gene3D" id="2.60.40.1120">
    <property type="entry name" value="Carboxypeptidase-like, regulatory domain"/>
    <property type="match status" value="1"/>
</dbReference>
<comment type="similarity">
    <text evidence="8 9">Belongs to the TonB-dependent receptor family.</text>
</comment>
<dbReference type="InterPro" id="IPR008969">
    <property type="entry name" value="CarboxyPept-like_regulatory"/>
</dbReference>
<evidence type="ECO:0000256" key="10">
    <source>
        <dbReference type="SAM" id="SignalP"/>
    </source>
</evidence>
<keyword evidence="6 8" id="KW-0472">Membrane</keyword>
<evidence type="ECO:0000256" key="4">
    <source>
        <dbReference type="ARBA" id="ARBA00022692"/>
    </source>
</evidence>
<dbReference type="InterPro" id="IPR012910">
    <property type="entry name" value="Plug_dom"/>
</dbReference>
<evidence type="ECO:0000256" key="7">
    <source>
        <dbReference type="ARBA" id="ARBA00023237"/>
    </source>
</evidence>
<evidence type="ECO:0000256" key="8">
    <source>
        <dbReference type="PROSITE-ProRule" id="PRU01360"/>
    </source>
</evidence>
<keyword evidence="3 8" id="KW-1134">Transmembrane beta strand</keyword>
<evidence type="ECO:0000256" key="3">
    <source>
        <dbReference type="ARBA" id="ARBA00022452"/>
    </source>
</evidence>
<evidence type="ECO:0000256" key="5">
    <source>
        <dbReference type="ARBA" id="ARBA00023077"/>
    </source>
</evidence>
<keyword evidence="5 9" id="KW-0798">TonB box</keyword>
<evidence type="ECO:0000313" key="14">
    <source>
        <dbReference type="Proteomes" id="UP000823862"/>
    </source>
</evidence>
<dbReference type="InterPro" id="IPR039426">
    <property type="entry name" value="TonB-dep_rcpt-like"/>
</dbReference>
<dbReference type="PROSITE" id="PS52016">
    <property type="entry name" value="TONB_DEPENDENT_REC_3"/>
    <property type="match status" value="1"/>
</dbReference>
<dbReference type="InterPro" id="IPR023997">
    <property type="entry name" value="TonB-dep_OMP_SusC/RagA_CS"/>
</dbReference>
<evidence type="ECO:0000256" key="9">
    <source>
        <dbReference type="RuleBase" id="RU003357"/>
    </source>
</evidence>
<keyword evidence="10" id="KW-0732">Signal</keyword>
<dbReference type="NCBIfam" id="TIGR04057">
    <property type="entry name" value="SusC_RagA_signa"/>
    <property type="match status" value="1"/>
</dbReference>
<comment type="subcellular location">
    <subcellularLocation>
        <location evidence="1 8">Cell outer membrane</location>
        <topology evidence="1 8">Multi-pass membrane protein</topology>
    </subcellularLocation>
</comment>
<dbReference type="SUPFAM" id="SSF49464">
    <property type="entry name" value="Carboxypeptidase regulatory domain-like"/>
    <property type="match status" value="1"/>
</dbReference>
<keyword evidence="7 8" id="KW-0998">Cell outer membrane</keyword>
<dbReference type="NCBIfam" id="TIGR04056">
    <property type="entry name" value="OMP_RagA_SusC"/>
    <property type="match status" value="1"/>
</dbReference>
<gene>
    <name evidence="13" type="ORF">H9950_10030</name>
</gene>
<feature type="signal peptide" evidence="10">
    <location>
        <begin position="1"/>
        <end position="30"/>
    </location>
</feature>
<evidence type="ECO:0000256" key="1">
    <source>
        <dbReference type="ARBA" id="ARBA00004571"/>
    </source>
</evidence>
<feature type="domain" description="TonB-dependent receptor-like beta-barrel" evidence="11">
    <location>
        <begin position="449"/>
        <end position="870"/>
    </location>
</feature>
<evidence type="ECO:0000259" key="11">
    <source>
        <dbReference type="Pfam" id="PF00593"/>
    </source>
</evidence>
<dbReference type="Pfam" id="PF13715">
    <property type="entry name" value="CarbopepD_reg_2"/>
    <property type="match status" value="1"/>
</dbReference>
<dbReference type="AlphaFoldDB" id="A0A9D2KUR8"/>
<dbReference type="Gene3D" id="2.170.130.10">
    <property type="entry name" value="TonB-dependent receptor, plug domain"/>
    <property type="match status" value="1"/>
</dbReference>
<evidence type="ECO:0000256" key="6">
    <source>
        <dbReference type="ARBA" id="ARBA00023136"/>
    </source>
</evidence>
<reference evidence="13" key="1">
    <citation type="journal article" date="2021" name="PeerJ">
        <title>Extensive microbial diversity within the chicken gut microbiome revealed by metagenomics and culture.</title>
        <authorList>
            <person name="Gilroy R."/>
            <person name="Ravi A."/>
            <person name="Getino M."/>
            <person name="Pursley I."/>
            <person name="Horton D.L."/>
            <person name="Alikhan N.F."/>
            <person name="Baker D."/>
            <person name="Gharbi K."/>
            <person name="Hall N."/>
            <person name="Watson M."/>
            <person name="Adriaenssens E.M."/>
            <person name="Foster-Nyarko E."/>
            <person name="Jarju S."/>
            <person name="Secka A."/>
            <person name="Antonio M."/>
            <person name="Oren A."/>
            <person name="Chaudhuri R.R."/>
            <person name="La Ragione R."/>
            <person name="Hildebrand F."/>
            <person name="Pallen M.J."/>
        </authorList>
    </citation>
    <scope>NUCLEOTIDE SEQUENCE</scope>
    <source>
        <strain evidence="13">ChiHjej12B11-9795</strain>
    </source>
</reference>
<dbReference type="Proteomes" id="UP000823862">
    <property type="component" value="Unassembled WGS sequence"/>
</dbReference>
<dbReference type="InterPro" id="IPR000531">
    <property type="entry name" value="Beta-barrel_TonB"/>
</dbReference>
<evidence type="ECO:0000313" key="13">
    <source>
        <dbReference type="EMBL" id="HJA86506.1"/>
    </source>
</evidence>
<dbReference type="InterPro" id="IPR023996">
    <property type="entry name" value="TonB-dep_OMP_SusC/RagA"/>
</dbReference>
<dbReference type="Pfam" id="PF00593">
    <property type="entry name" value="TonB_dep_Rec_b-barrel"/>
    <property type="match status" value="1"/>
</dbReference>
<evidence type="ECO:0000259" key="12">
    <source>
        <dbReference type="Pfam" id="PF07715"/>
    </source>
</evidence>
<accession>A0A9D2KUR8</accession>
<dbReference type="Pfam" id="PF07715">
    <property type="entry name" value="Plug"/>
    <property type="match status" value="1"/>
</dbReference>
<keyword evidence="4 8" id="KW-0812">Transmembrane</keyword>
<dbReference type="InterPro" id="IPR036942">
    <property type="entry name" value="Beta-barrel_TonB_sf"/>
</dbReference>
<dbReference type="EMBL" id="DWZI01000049">
    <property type="protein sequence ID" value="HJA86506.1"/>
    <property type="molecule type" value="Genomic_DNA"/>
</dbReference>
<keyword evidence="13" id="KW-0675">Receptor</keyword>
<reference evidence="13" key="2">
    <citation type="submission" date="2021-04" db="EMBL/GenBank/DDBJ databases">
        <authorList>
            <person name="Gilroy R."/>
        </authorList>
    </citation>
    <scope>NUCLEOTIDE SEQUENCE</scope>
    <source>
        <strain evidence="13">ChiHjej12B11-9795</strain>
    </source>
</reference>
<dbReference type="InterPro" id="IPR037066">
    <property type="entry name" value="Plug_dom_sf"/>
</dbReference>
<proteinExistence type="inferred from homology"/>